<name>A0A1X9YYU3_9BACT</name>
<dbReference type="AlphaFoldDB" id="A0A1X9YYU3"/>
<dbReference type="Pfam" id="PF14539">
    <property type="entry name" value="DUF4442"/>
    <property type="match status" value="1"/>
</dbReference>
<dbReference type="InterPro" id="IPR027961">
    <property type="entry name" value="DUF4442"/>
</dbReference>
<dbReference type="OrthoDB" id="9153186at2"/>
<proteinExistence type="predicted"/>
<reference evidence="2" key="1">
    <citation type="submission" date="2017-05" db="EMBL/GenBank/DDBJ databases">
        <authorList>
            <person name="Ray J."/>
            <person name="Price M."/>
            <person name="Deutschbauer A."/>
        </authorList>
    </citation>
    <scope>NUCLEOTIDE SEQUENCE [LARGE SCALE GENOMIC DNA]</scope>
    <source>
        <strain evidence="2">DSM 19842</strain>
    </source>
</reference>
<organism evidence="1 2">
    <name type="scientific">Pontibacter actiniarum</name>
    <dbReference type="NCBI Taxonomy" id="323450"/>
    <lineage>
        <taxon>Bacteria</taxon>
        <taxon>Pseudomonadati</taxon>
        <taxon>Bacteroidota</taxon>
        <taxon>Cytophagia</taxon>
        <taxon>Cytophagales</taxon>
        <taxon>Hymenobacteraceae</taxon>
        <taxon>Pontibacter</taxon>
    </lineage>
</organism>
<evidence type="ECO:0000313" key="2">
    <source>
        <dbReference type="Proteomes" id="UP000266292"/>
    </source>
</evidence>
<evidence type="ECO:0000313" key="1">
    <source>
        <dbReference type="EMBL" id="ARS37951.1"/>
    </source>
</evidence>
<dbReference type="STRING" id="709015.GCA_000472485_03764"/>
<protein>
    <submittedName>
        <fullName evidence="1">Thioesterase</fullName>
    </submittedName>
</protein>
<sequence>MLAKLPMAYMADLRVASISEERATVTIPYKYLNKNPFSSIYFACLSMAAELSTGVLCMMHVHKSTPAVSMLVVHMEADFTKKAVGKITFSCEDGKQIQEAIDKTKATGEGVTVIATSIGRNEAGEQVATFRYTWSLKAKSKQLA</sequence>
<dbReference type="EMBL" id="CP021235">
    <property type="protein sequence ID" value="ARS37951.1"/>
    <property type="molecule type" value="Genomic_DNA"/>
</dbReference>
<dbReference type="KEGG" id="pact:CA264_18650"/>
<gene>
    <name evidence="1" type="ORF">CA264_18650</name>
</gene>
<dbReference type="Gene3D" id="3.10.129.10">
    <property type="entry name" value="Hotdog Thioesterase"/>
    <property type="match status" value="1"/>
</dbReference>
<dbReference type="SUPFAM" id="SSF54637">
    <property type="entry name" value="Thioesterase/thiol ester dehydrase-isomerase"/>
    <property type="match status" value="1"/>
</dbReference>
<accession>A0A1X9YYU3</accession>
<keyword evidence="2" id="KW-1185">Reference proteome</keyword>
<dbReference type="Proteomes" id="UP000266292">
    <property type="component" value="Chromosome"/>
</dbReference>
<dbReference type="InterPro" id="IPR029069">
    <property type="entry name" value="HotDog_dom_sf"/>
</dbReference>